<dbReference type="InterPro" id="IPR003313">
    <property type="entry name" value="AraC-bd"/>
</dbReference>
<dbReference type="SMART" id="SM00342">
    <property type="entry name" value="HTH_ARAC"/>
    <property type="match status" value="1"/>
</dbReference>
<dbReference type="InterPro" id="IPR018062">
    <property type="entry name" value="HTH_AraC-typ_CS"/>
</dbReference>
<name>A0ABR7PDE3_9FIRM</name>
<dbReference type="Pfam" id="PF12833">
    <property type="entry name" value="HTH_18"/>
    <property type="match status" value="1"/>
</dbReference>
<dbReference type="SUPFAM" id="SSF51215">
    <property type="entry name" value="Regulatory protein AraC"/>
    <property type="match status" value="1"/>
</dbReference>
<dbReference type="Gene3D" id="1.10.10.60">
    <property type="entry name" value="Homeodomain-like"/>
    <property type="match status" value="2"/>
</dbReference>
<dbReference type="Gene3D" id="2.60.120.10">
    <property type="entry name" value="Jelly Rolls"/>
    <property type="match status" value="1"/>
</dbReference>
<dbReference type="PANTHER" id="PTHR43280:SF28">
    <property type="entry name" value="HTH-TYPE TRANSCRIPTIONAL ACTIVATOR RHAS"/>
    <property type="match status" value="1"/>
</dbReference>
<protein>
    <submittedName>
        <fullName evidence="5">Helix-turn-helix transcriptional regulator</fullName>
    </submittedName>
</protein>
<keyword evidence="1" id="KW-0805">Transcription regulation</keyword>
<dbReference type="Pfam" id="PF02311">
    <property type="entry name" value="AraC_binding"/>
    <property type="match status" value="1"/>
</dbReference>
<feature type="domain" description="HTH araC/xylS-type" evidence="4">
    <location>
        <begin position="192"/>
        <end position="290"/>
    </location>
</feature>
<dbReference type="InterPro" id="IPR037923">
    <property type="entry name" value="HTH-like"/>
</dbReference>
<gene>
    <name evidence="5" type="ORF">H8712_12060</name>
</gene>
<reference evidence="5 6" key="1">
    <citation type="submission" date="2020-08" db="EMBL/GenBank/DDBJ databases">
        <title>Genome public.</title>
        <authorList>
            <person name="Liu C."/>
            <person name="Sun Q."/>
        </authorList>
    </citation>
    <scope>NUCLEOTIDE SEQUENCE [LARGE SCALE GENOMIC DNA]</scope>
    <source>
        <strain evidence="5 6">3_YM_SP_D4_24.mj</strain>
    </source>
</reference>
<dbReference type="InterPro" id="IPR020449">
    <property type="entry name" value="Tscrpt_reg_AraC-type_HTH"/>
</dbReference>
<comment type="caution">
    <text evidence="5">The sequence shown here is derived from an EMBL/GenBank/DDBJ whole genome shotgun (WGS) entry which is preliminary data.</text>
</comment>
<dbReference type="Proteomes" id="UP000661649">
    <property type="component" value="Unassembled WGS sequence"/>
</dbReference>
<evidence type="ECO:0000256" key="2">
    <source>
        <dbReference type="ARBA" id="ARBA00023125"/>
    </source>
</evidence>
<keyword evidence="6" id="KW-1185">Reference proteome</keyword>
<dbReference type="EMBL" id="JACRTP010000005">
    <property type="protein sequence ID" value="MBC8629334.1"/>
    <property type="molecule type" value="Genomic_DNA"/>
</dbReference>
<sequence>MIEILEGTHETINYGNPLGLRLFHNVDYEDYPEHWHTAIEIIMPIHEGYNVIIGSKKYCLKEGDILIINPGVLHGLEAPPTGERIILQFSDYLLYSLKEMETLLNVLPPVLYLSEEEDTQRLYSFVKRQMDSIIVEYDEEKAFFNAVIYAKLIEIFVHIGRNVISGGRKNKNQVLRTENNPEKKKEYMETIMSACNYINQHYQEALSLEEVAEFSGFSKFHFTRIFKQCMNMTFYEYLNQKRISKAEELLSTTGESVTEIAMSSGFSSISAFNRTFKSIKGCSPSEYRGKSSTDEMCRKK</sequence>
<dbReference type="InterPro" id="IPR009057">
    <property type="entry name" value="Homeodomain-like_sf"/>
</dbReference>
<accession>A0ABR7PDE3</accession>
<dbReference type="PANTHER" id="PTHR43280">
    <property type="entry name" value="ARAC-FAMILY TRANSCRIPTIONAL REGULATOR"/>
    <property type="match status" value="1"/>
</dbReference>
<dbReference type="RefSeq" id="WP_118701507.1">
    <property type="nucleotide sequence ID" value="NZ_JACRTP010000005.1"/>
</dbReference>
<evidence type="ECO:0000313" key="5">
    <source>
        <dbReference type="EMBL" id="MBC8629334.1"/>
    </source>
</evidence>
<dbReference type="SUPFAM" id="SSF46689">
    <property type="entry name" value="Homeodomain-like"/>
    <property type="match status" value="2"/>
</dbReference>
<evidence type="ECO:0000313" key="6">
    <source>
        <dbReference type="Proteomes" id="UP000661649"/>
    </source>
</evidence>
<dbReference type="PRINTS" id="PR00032">
    <property type="entry name" value="HTHARAC"/>
</dbReference>
<dbReference type="PROSITE" id="PS01124">
    <property type="entry name" value="HTH_ARAC_FAMILY_2"/>
    <property type="match status" value="1"/>
</dbReference>
<evidence type="ECO:0000256" key="1">
    <source>
        <dbReference type="ARBA" id="ARBA00023015"/>
    </source>
</evidence>
<proteinExistence type="predicted"/>
<keyword evidence="3" id="KW-0804">Transcription</keyword>
<dbReference type="InterPro" id="IPR014710">
    <property type="entry name" value="RmlC-like_jellyroll"/>
</dbReference>
<evidence type="ECO:0000256" key="3">
    <source>
        <dbReference type="ARBA" id="ARBA00023163"/>
    </source>
</evidence>
<dbReference type="PROSITE" id="PS00041">
    <property type="entry name" value="HTH_ARAC_FAMILY_1"/>
    <property type="match status" value="1"/>
</dbReference>
<dbReference type="InterPro" id="IPR018060">
    <property type="entry name" value="HTH_AraC"/>
</dbReference>
<organism evidence="5 6">
    <name type="scientific">Blautia stercoris</name>
    <dbReference type="NCBI Taxonomy" id="871664"/>
    <lineage>
        <taxon>Bacteria</taxon>
        <taxon>Bacillati</taxon>
        <taxon>Bacillota</taxon>
        <taxon>Clostridia</taxon>
        <taxon>Lachnospirales</taxon>
        <taxon>Lachnospiraceae</taxon>
        <taxon>Blautia</taxon>
    </lineage>
</organism>
<keyword evidence="2" id="KW-0238">DNA-binding</keyword>
<evidence type="ECO:0000259" key="4">
    <source>
        <dbReference type="PROSITE" id="PS01124"/>
    </source>
</evidence>